<dbReference type="EMBL" id="GL876971">
    <property type="protein sequence ID" value="KLU88553.1"/>
    <property type="molecule type" value="Genomic_DNA"/>
</dbReference>
<sequence>MVLHAPTSRTRTSWMWQCRDRDEKGTRRIYDKIRVREERDRDGAKDRLKRIWPVGGLYGIYKSIQSGDYHLYRKAESSAVTAS</sequence>
<reference evidence="2" key="4">
    <citation type="journal article" date="2015" name="G3 (Bethesda)">
        <title>Genome sequences of three phytopathogenic species of the Magnaporthaceae family of fungi.</title>
        <authorList>
            <person name="Okagaki L.H."/>
            <person name="Nunes C.C."/>
            <person name="Sailsbery J."/>
            <person name="Clay B."/>
            <person name="Brown D."/>
            <person name="John T."/>
            <person name="Oh Y."/>
            <person name="Young N."/>
            <person name="Fitzgerald M."/>
            <person name="Haas B.J."/>
            <person name="Zeng Q."/>
            <person name="Young S."/>
            <person name="Adiconis X."/>
            <person name="Fan L."/>
            <person name="Levin J.Z."/>
            <person name="Mitchell T.K."/>
            <person name="Okubara P.A."/>
            <person name="Farman M.L."/>
            <person name="Kohn L.M."/>
            <person name="Birren B."/>
            <person name="Ma L.-J."/>
            <person name="Dean R.A."/>
        </authorList>
    </citation>
    <scope>NUCLEOTIDE SEQUENCE</scope>
    <source>
        <strain evidence="2">ATCC 64411 / 73-15</strain>
    </source>
</reference>
<evidence type="ECO:0000313" key="1">
    <source>
        <dbReference type="EMBL" id="KLU88553.1"/>
    </source>
</evidence>
<dbReference type="Proteomes" id="UP000011715">
    <property type="component" value="Unassembled WGS sequence"/>
</dbReference>
<dbReference type="AlphaFoldDB" id="A0A0C4E4Y2"/>
<dbReference type="EMBL" id="ADBL01001827">
    <property type="status" value="NOT_ANNOTATED_CDS"/>
    <property type="molecule type" value="Genomic_DNA"/>
</dbReference>
<proteinExistence type="predicted"/>
<reference evidence="1" key="1">
    <citation type="submission" date="2010-05" db="EMBL/GenBank/DDBJ databases">
        <title>The Genome Sequence of Magnaporthe poae strain ATCC 64411.</title>
        <authorList>
            <consortium name="The Broad Institute Genome Sequencing Platform"/>
            <consortium name="Broad Institute Genome Sequencing Center for Infectious Disease"/>
            <person name="Ma L.-J."/>
            <person name="Dead R."/>
            <person name="Young S."/>
            <person name="Zeng Q."/>
            <person name="Koehrsen M."/>
            <person name="Alvarado L."/>
            <person name="Berlin A."/>
            <person name="Chapman S.B."/>
            <person name="Chen Z."/>
            <person name="Freedman E."/>
            <person name="Gellesch M."/>
            <person name="Goldberg J."/>
            <person name="Griggs A."/>
            <person name="Gujja S."/>
            <person name="Heilman E.R."/>
            <person name="Heiman D."/>
            <person name="Hepburn T."/>
            <person name="Howarth C."/>
            <person name="Jen D."/>
            <person name="Larson L."/>
            <person name="Mehta T."/>
            <person name="Neiman D."/>
            <person name="Pearson M."/>
            <person name="Roberts A."/>
            <person name="Saif S."/>
            <person name="Shea T."/>
            <person name="Shenoy N."/>
            <person name="Sisk P."/>
            <person name="Stolte C."/>
            <person name="Sykes S."/>
            <person name="Walk T."/>
            <person name="White J."/>
            <person name="Yandava C."/>
            <person name="Haas B."/>
            <person name="Nusbaum C."/>
            <person name="Birren B."/>
        </authorList>
    </citation>
    <scope>NUCLEOTIDE SEQUENCE</scope>
    <source>
        <strain evidence="1">ATCC 64411</strain>
    </source>
</reference>
<name>A0A0C4E4Y2_MAGP6</name>
<reference evidence="3" key="2">
    <citation type="submission" date="2010-05" db="EMBL/GenBank/DDBJ databases">
        <title>The genome sequence of Magnaporthe poae strain ATCC 64411.</title>
        <authorList>
            <person name="Ma L.-J."/>
            <person name="Dead R."/>
            <person name="Young S."/>
            <person name="Zeng Q."/>
            <person name="Koehrsen M."/>
            <person name="Alvarado L."/>
            <person name="Berlin A."/>
            <person name="Chapman S.B."/>
            <person name="Chen Z."/>
            <person name="Freedman E."/>
            <person name="Gellesch M."/>
            <person name="Goldberg J."/>
            <person name="Griggs A."/>
            <person name="Gujja S."/>
            <person name="Heilman E.R."/>
            <person name="Heiman D."/>
            <person name="Hepburn T."/>
            <person name="Howarth C."/>
            <person name="Jen D."/>
            <person name="Larson L."/>
            <person name="Mehta T."/>
            <person name="Neiman D."/>
            <person name="Pearson M."/>
            <person name="Roberts A."/>
            <person name="Saif S."/>
            <person name="Shea T."/>
            <person name="Shenoy N."/>
            <person name="Sisk P."/>
            <person name="Stolte C."/>
            <person name="Sykes S."/>
            <person name="Walk T."/>
            <person name="White J."/>
            <person name="Yandava C."/>
            <person name="Haas B."/>
            <person name="Nusbaum C."/>
            <person name="Birren B."/>
        </authorList>
    </citation>
    <scope>NUCLEOTIDE SEQUENCE [LARGE SCALE GENOMIC DNA]</scope>
    <source>
        <strain evidence="3">ATCC 64411 / 73-15</strain>
    </source>
</reference>
<evidence type="ECO:0000313" key="2">
    <source>
        <dbReference type="EnsemblFungi" id="MAPG_07538T0"/>
    </source>
</evidence>
<gene>
    <name evidence="1" type="ORF">MAPG_07538</name>
</gene>
<reference evidence="2" key="5">
    <citation type="submission" date="2015-06" db="UniProtKB">
        <authorList>
            <consortium name="EnsemblFungi"/>
        </authorList>
    </citation>
    <scope>IDENTIFICATION</scope>
    <source>
        <strain evidence="2">ATCC 64411</strain>
    </source>
</reference>
<evidence type="ECO:0000313" key="3">
    <source>
        <dbReference type="Proteomes" id="UP000011715"/>
    </source>
</evidence>
<organism evidence="2 3">
    <name type="scientific">Magnaporthiopsis poae (strain ATCC 64411 / 73-15)</name>
    <name type="common">Kentucky bluegrass fungus</name>
    <name type="synonym">Magnaporthe poae</name>
    <dbReference type="NCBI Taxonomy" id="644358"/>
    <lineage>
        <taxon>Eukaryota</taxon>
        <taxon>Fungi</taxon>
        <taxon>Dikarya</taxon>
        <taxon>Ascomycota</taxon>
        <taxon>Pezizomycotina</taxon>
        <taxon>Sordariomycetes</taxon>
        <taxon>Sordariomycetidae</taxon>
        <taxon>Magnaporthales</taxon>
        <taxon>Magnaporthaceae</taxon>
        <taxon>Magnaporthiopsis</taxon>
    </lineage>
</organism>
<protein>
    <submittedName>
        <fullName evidence="1 2">Uncharacterized protein</fullName>
    </submittedName>
</protein>
<dbReference type="VEuPathDB" id="FungiDB:MAPG_07538"/>
<accession>A0A0C4E4Y2</accession>
<reference evidence="1" key="3">
    <citation type="submission" date="2011-03" db="EMBL/GenBank/DDBJ databases">
        <title>Annotation of Magnaporthe poae ATCC 64411.</title>
        <authorList>
            <person name="Ma L.-J."/>
            <person name="Dead R."/>
            <person name="Young S.K."/>
            <person name="Zeng Q."/>
            <person name="Gargeya S."/>
            <person name="Fitzgerald M."/>
            <person name="Haas B."/>
            <person name="Abouelleil A."/>
            <person name="Alvarado L."/>
            <person name="Arachchi H.M."/>
            <person name="Berlin A."/>
            <person name="Brown A."/>
            <person name="Chapman S.B."/>
            <person name="Chen Z."/>
            <person name="Dunbar C."/>
            <person name="Freedman E."/>
            <person name="Gearin G."/>
            <person name="Gellesch M."/>
            <person name="Goldberg J."/>
            <person name="Griggs A."/>
            <person name="Gujja S."/>
            <person name="Heiman D."/>
            <person name="Howarth C."/>
            <person name="Larson L."/>
            <person name="Lui A."/>
            <person name="MacDonald P.J.P."/>
            <person name="Mehta T."/>
            <person name="Montmayeur A."/>
            <person name="Murphy C."/>
            <person name="Neiman D."/>
            <person name="Pearson M."/>
            <person name="Priest M."/>
            <person name="Roberts A."/>
            <person name="Saif S."/>
            <person name="Shea T."/>
            <person name="Shenoy N."/>
            <person name="Sisk P."/>
            <person name="Stolte C."/>
            <person name="Sykes S."/>
            <person name="Yandava C."/>
            <person name="Wortman J."/>
            <person name="Nusbaum C."/>
            <person name="Birren B."/>
        </authorList>
    </citation>
    <scope>NUCLEOTIDE SEQUENCE</scope>
    <source>
        <strain evidence="1">ATCC 64411</strain>
    </source>
</reference>
<keyword evidence="3" id="KW-1185">Reference proteome</keyword>
<dbReference type="EnsemblFungi" id="MAPG_07538T0">
    <property type="protein sequence ID" value="MAPG_07538T0"/>
    <property type="gene ID" value="MAPG_07538"/>
</dbReference>